<sequence length="146" mass="15780">MAMPKTLVIKKYGATTIMDHNFRREEGKTEITGTGGKKTVKCTLLQLVVRVEAGLAQQELTLERQELPFLLLVGVMVMMVVPGTGGAGRRAGAASTARLIGSAQRIHDVVEKGMSPLKRRAPLKQEFPALNLSAAKLPRGPFFQGP</sequence>
<reference evidence="2" key="1">
    <citation type="submission" date="2016-11" db="UniProtKB">
        <authorList>
            <consortium name="WormBaseParasite"/>
        </authorList>
    </citation>
    <scope>IDENTIFICATION</scope>
</reference>
<evidence type="ECO:0000313" key="1">
    <source>
        <dbReference type="Proteomes" id="UP000095284"/>
    </source>
</evidence>
<dbReference type="Proteomes" id="UP000095284">
    <property type="component" value="Unplaced"/>
</dbReference>
<dbReference type="WBParaSite" id="BXY_0009000.1">
    <property type="protein sequence ID" value="BXY_0009000.1"/>
    <property type="gene ID" value="BXY_0009000"/>
</dbReference>
<name>A0A1I7RHB3_BURXY</name>
<protein>
    <submittedName>
        <fullName evidence="2">Uncharacterized protein</fullName>
    </submittedName>
</protein>
<evidence type="ECO:0000313" key="2">
    <source>
        <dbReference type="WBParaSite" id="BXY_0009000.1"/>
    </source>
</evidence>
<dbReference type="AlphaFoldDB" id="A0A1I7RHB3"/>
<accession>A0A1I7RHB3</accession>
<proteinExistence type="predicted"/>
<organism evidence="1 2">
    <name type="scientific">Bursaphelenchus xylophilus</name>
    <name type="common">Pinewood nematode worm</name>
    <name type="synonym">Aphelenchoides xylophilus</name>
    <dbReference type="NCBI Taxonomy" id="6326"/>
    <lineage>
        <taxon>Eukaryota</taxon>
        <taxon>Metazoa</taxon>
        <taxon>Ecdysozoa</taxon>
        <taxon>Nematoda</taxon>
        <taxon>Chromadorea</taxon>
        <taxon>Rhabditida</taxon>
        <taxon>Tylenchina</taxon>
        <taxon>Tylenchomorpha</taxon>
        <taxon>Aphelenchoidea</taxon>
        <taxon>Aphelenchoididae</taxon>
        <taxon>Bursaphelenchus</taxon>
    </lineage>
</organism>